<dbReference type="InterPro" id="IPR041916">
    <property type="entry name" value="Anti_sigma_zinc_sf"/>
</dbReference>
<evidence type="ECO:0000259" key="10">
    <source>
        <dbReference type="Pfam" id="PF14257"/>
    </source>
</evidence>
<reference evidence="11" key="1">
    <citation type="journal article" date="2014" name="Gene">
        <title>Genome-guided analysis of transformation efficiency and carbon dioxide assimilation by Moorella thermoacetica Y72.</title>
        <authorList>
            <person name="Tsukahara K."/>
            <person name="Kita A."/>
            <person name="Nakashimada Y."/>
            <person name="Hoshino T."/>
            <person name="Murakami K."/>
        </authorList>
    </citation>
    <scope>NUCLEOTIDE SEQUENCE [LARGE SCALE GENOMIC DNA]</scope>
    <source>
        <strain evidence="11">Y72</strain>
    </source>
</reference>
<feature type="compositionally biased region" description="Polar residues" evidence="7">
    <location>
        <begin position="190"/>
        <end position="205"/>
    </location>
</feature>
<dbReference type="GO" id="GO:0016989">
    <property type="term" value="F:sigma factor antagonist activity"/>
    <property type="evidence" value="ECO:0007669"/>
    <property type="project" value="TreeGrafter"/>
</dbReference>
<dbReference type="Proteomes" id="UP000063718">
    <property type="component" value="Unassembled WGS sequence"/>
</dbReference>
<keyword evidence="2 8" id="KW-0812">Transmembrane</keyword>
<dbReference type="GO" id="GO:0016020">
    <property type="term" value="C:membrane"/>
    <property type="evidence" value="ECO:0007669"/>
    <property type="project" value="UniProtKB-SubCell"/>
</dbReference>
<dbReference type="AlphaFoldDB" id="A0A0S6UBE4"/>
<protein>
    <recommendedName>
        <fullName evidence="6">Anti-sigma-W factor RsiW</fullName>
    </recommendedName>
</protein>
<dbReference type="InterPro" id="IPR027383">
    <property type="entry name" value="Znf_put"/>
</dbReference>
<evidence type="ECO:0000256" key="5">
    <source>
        <dbReference type="ARBA" id="ARBA00024353"/>
    </source>
</evidence>
<evidence type="ECO:0000256" key="7">
    <source>
        <dbReference type="SAM" id="MobiDB-lite"/>
    </source>
</evidence>
<dbReference type="Pfam" id="PF13490">
    <property type="entry name" value="zf-HC2"/>
    <property type="match status" value="1"/>
</dbReference>
<evidence type="ECO:0000256" key="3">
    <source>
        <dbReference type="ARBA" id="ARBA00022989"/>
    </source>
</evidence>
<keyword evidence="3 8" id="KW-1133">Transmembrane helix</keyword>
<feature type="domain" description="Putative zinc-finger" evidence="9">
    <location>
        <begin position="6"/>
        <end position="40"/>
    </location>
</feature>
<dbReference type="PANTHER" id="PTHR37461">
    <property type="entry name" value="ANTI-SIGMA-K FACTOR RSKA"/>
    <property type="match status" value="1"/>
</dbReference>
<accession>A0A0S6UBE4</accession>
<feature type="compositionally biased region" description="Low complexity" evidence="7">
    <location>
        <begin position="149"/>
        <end position="162"/>
    </location>
</feature>
<evidence type="ECO:0000256" key="2">
    <source>
        <dbReference type="ARBA" id="ARBA00022692"/>
    </source>
</evidence>
<dbReference type="PANTHER" id="PTHR37461:SF1">
    <property type="entry name" value="ANTI-SIGMA-K FACTOR RSKA"/>
    <property type="match status" value="1"/>
</dbReference>
<dbReference type="GO" id="GO:0006417">
    <property type="term" value="P:regulation of translation"/>
    <property type="evidence" value="ECO:0007669"/>
    <property type="project" value="TreeGrafter"/>
</dbReference>
<comment type="similarity">
    <text evidence="5">Belongs to the zinc-associated anti-sigma factor (ZAS) superfamily. Anti-sigma-W factor family.</text>
</comment>
<dbReference type="InterPro" id="IPR025645">
    <property type="entry name" value="DUF4349"/>
</dbReference>
<feature type="region of interest" description="Disordered" evidence="7">
    <location>
        <begin position="126"/>
        <end position="221"/>
    </location>
</feature>
<comment type="subcellular location">
    <subcellularLocation>
        <location evidence="1">Membrane</location>
        <topology evidence="1">Single-pass membrane protein</topology>
    </subcellularLocation>
</comment>
<feature type="transmembrane region" description="Helical" evidence="8">
    <location>
        <begin position="89"/>
        <end position="108"/>
    </location>
</feature>
<proteinExistence type="inferred from homology"/>
<gene>
    <name evidence="11" type="ORF">MTY_0924</name>
</gene>
<feature type="domain" description="DUF4349" evidence="10">
    <location>
        <begin position="244"/>
        <end position="362"/>
    </location>
</feature>
<dbReference type="InterPro" id="IPR051474">
    <property type="entry name" value="Anti-sigma-K/W_factor"/>
</dbReference>
<dbReference type="EMBL" id="DF238840">
    <property type="protein sequence ID" value="GAF25588.1"/>
    <property type="molecule type" value="Genomic_DNA"/>
</dbReference>
<organism evidence="11">
    <name type="scientific">Moorella thermoacetica Y72</name>
    <dbReference type="NCBI Taxonomy" id="1325331"/>
    <lineage>
        <taxon>Bacteria</taxon>
        <taxon>Bacillati</taxon>
        <taxon>Bacillota</taxon>
        <taxon>Clostridia</taxon>
        <taxon>Neomoorellales</taxon>
        <taxon>Neomoorellaceae</taxon>
        <taxon>Neomoorella</taxon>
    </lineage>
</organism>
<dbReference type="Pfam" id="PF14257">
    <property type="entry name" value="DUF4349"/>
    <property type="match status" value="1"/>
</dbReference>
<name>A0A0S6UBE4_NEOTH</name>
<evidence type="ECO:0000313" key="11">
    <source>
        <dbReference type="EMBL" id="GAF25588.1"/>
    </source>
</evidence>
<evidence type="ECO:0000256" key="4">
    <source>
        <dbReference type="ARBA" id="ARBA00023136"/>
    </source>
</evidence>
<keyword evidence="4 8" id="KW-0472">Membrane</keyword>
<evidence type="ECO:0000256" key="8">
    <source>
        <dbReference type="SAM" id="Phobius"/>
    </source>
</evidence>
<dbReference type="Gene3D" id="1.10.10.1320">
    <property type="entry name" value="Anti-sigma factor, zinc-finger domain"/>
    <property type="match status" value="1"/>
</dbReference>
<evidence type="ECO:0000256" key="1">
    <source>
        <dbReference type="ARBA" id="ARBA00004167"/>
    </source>
</evidence>
<sequence>MRGMECREAKEFFSPYLDGELTTEERDIVRRHLAACPACREEMARWEELSRALRGLKAPVAAPPGFAAAVMARVNPGRQARSWWRVRRLVAAAAAAVLLVAGSVGYAARGLWQQLPASIAALHPGHDGNGRQVTVAPGDKTTSSEASQPGAGANPGNLPGDGTATGANSPAGTTSKESGNGATAPGNGQGSSQPAGSGKNSTSPGSAGRQPAGDSGNRQPAMVAGSELYPARTFLSAGRQVTSTLLKLEVTDMAAARAKALGLGGSAGATAQVIAVQDNGQEKRFICQFTVAEDRAAVLLAGLKGLGQVISQNTSTQDLTQQFSATLEQYQAKVAQVNAATDPAEKEKLTREAKALEQQLTSWDDASKKQVIILWLETQ</sequence>
<evidence type="ECO:0000259" key="9">
    <source>
        <dbReference type="Pfam" id="PF13490"/>
    </source>
</evidence>
<evidence type="ECO:0000256" key="6">
    <source>
        <dbReference type="ARBA" id="ARBA00024438"/>
    </source>
</evidence>
<feature type="compositionally biased region" description="Polar residues" evidence="7">
    <location>
        <begin position="165"/>
        <end position="181"/>
    </location>
</feature>